<accession>A0A832I3J2</accession>
<dbReference type="AlphaFoldDB" id="A0A832I3J2"/>
<sequence length="492" mass="53326">MTFASFGLPSAILKGIRAAGFTEPTAIQSKAIPIIMEGNDLIGAAPAGSGKTGAYVIPMLARLVDNTTTRLRALILCPTRELAQYVETRIRDYARFTGIRFGVVFTGGPLPAQEKSLREEPVDILVATPGRLLELHARGGLNFEDVELLVLEEADRMVALGFAPDLRKILKVLPETRQTVMWAMSMPPELNRLTKEALIEPVRVDMGLSPRPSAGITQAIYPVPRDLKLDLLDEMLSRTEVRSTIVFCRHRTGCDRVARSLTRRAYSCALLDEHPSQSERDEALENLKRGRVQILLASDAAARSLDVTGLSHVVNFDVPQTAEDYVHRLGRAGRQDPVGDVFTLMSPEEHHEVAAIERLIGRAIPRVLLPDFNYQMRPTEIKQAVSYDDRHRAERRAAGVVAAAGRIAQGARASDVAKGGGRPSPAVSVKPAPARPATTTASRPAAKPAARPAPKPAPKPAARPARKPAARPAAKKPASGRPAARRPAARGR</sequence>
<evidence type="ECO:0000313" key="11">
    <source>
        <dbReference type="EMBL" id="HGZ44519.1"/>
    </source>
</evidence>
<keyword evidence="3 11" id="KW-0347">Helicase</keyword>
<dbReference type="SMART" id="SM00490">
    <property type="entry name" value="HELICc"/>
    <property type="match status" value="1"/>
</dbReference>
<feature type="compositionally biased region" description="Low complexity" evidence="7">
    <location>
        <begin position="470"/>
        <end position="482"/>
    </location>
</feature>
<dbReference type="CDD" id="cd18787">
    <property type="entry name" value="SF2_C_DEAD"/>
    <property type="match status" value="1"/>
</dbReference>
<evidence type="ECO:0000256" key="3">
    <source>
        <dbReference type="ARBA" id="ARBA00022806"/>
    </source>
</evidence>
<comment type="caution">
    <text evidence="11">The sequence shown here is derived from an EMBL/GenBank/DDBJ whole genome shotgun (WGS) entry which is preliminary data.</text>
</comment>
<evidence type="ECO:0000256" key="6">
    <source>
        <dbReference type="PROSITE-ProRule" id="PRU00552"/>
    </source>
</evidence>
<protein>
    <submittedName>
        <fullName evidence="11">DEAD/DEAH box helicase</fullName>
    </submittedName>
</protein>
<dbReference type="PROSITE" id="PS51194">
    <property type="entry name" value="HELICASE_CTER"/>
    <property type="match status" value="1"/>
</dbReference>
<feature type="compositionally biased region" description="Low complexity" evidence="7">
    <location>
        <begin position="423"/>
        <end position="450"/>
    </location>
</feature>
<dbReference type="SUPFAM" id="SSF52540">
    <property type="entry name" value="P-loop containing nucleoside triphosphate hydrolases"/>
    <property type="match status" value="2"/>
</dbReference>
<feature type="domain" description="DEAD-box RNA helicase Q" evidence="10">
    <location>
        <begin position="1"/>
        <end position="29"/>
    </location>
</feature>
<organism evidence="11">
    <name type="scientific">Eiseniibacteriota bacterium</name>
    <dbReference type="NCBI Taxonomy" id="2212470"/>
    <lineage>
        <taxon>Bacteria</taxon>
        <taxon>Candidatus Eiseniibacteriota</taxon>
    </lineage>
</organism>
<dbReference type="InterPro" id="IPR027417">
    <property type="entry name" value="P-loop_NTPase"/>
</dbReference>
<dbReference type="GO" id="GO:0003676">
    <property type="term" value="F:nucleic acid binding"/>
    <property type="evidence" value="ECO:0007669"/>
    <property type="project" value="InterPro"/>
</dbReference>
<evidence type="ECO:0000256" key="1">
    <source>
        <dbReference type="ARBA" id="ARBA00022741"/>
    </source>
</evidence>
<dbReference type="InterPro" id="IPR011545">
    <property type="entry name" value="DEAD/DEAH_box_helicase_dom"/>
</dbReference>
<dbReference type="Gene3D" id="3.40.50.300">
    <property type="entry name" value="P-loop containing nucleotide triphosphate hydrolases"/>
    <property type="match status" value="2"/>
</dbReference>
<evidence type="ECO:0000259" key="9">
    <source>
        <dbReference type="PROSITE" id="PS51194"/>
    </source>
</evidence>
<feature type="domain" description="Helicase C-terminal" evidence="9">
    <location>
        <begin position="231"/>
        <end position="380"/>
    </location>
</feature>
<keyword evidence="4" id="KW-0067">ATP-binding</keyword>
<dbReference type="PROSITE" id="PS51192">
    <property type="entry name" value="HELICASE_ATP_BIND_1"/>
    <property type="match status" value="1"/>
</dbReference>
<dbReference type="GO" id="GO:0005829">
    <property type="term" value="C:cytosol"/>
    <property type="evidence" value="ECO:0007669"/>
    <property type="project" value="TreeGrafter"/>
</dbReference>
<feature type="compositionally biased region" description="Pro residues" evidence="7">
    <location>
        <begin position="451"/>
        <end position="461"/>
    </location>
</feature>
<dbReference type="PROSITE" id="PS51195">
    <property type="entry name" value="Q_MOTIF"/>
    <property type="match status" value="1"/>
</dbReference>
<name>A0A832I3J2_UNCEI</name>
<dbReference type="InterPro" id="IPR044742">
    <property type="entry name" value="DEAD/DEAH_RhlB"/>
</dbReference>
<evidence type="ECO:0000256" key="2">
    <source>
        <dbReference type="ARBA" id="ARBA00022801"/>
    </source>
</evidence>
<keyword evidence="1" id="KW-0547">Nucleotide-binding</keyword>
<evidence type="ECO:0000259" key="10">
    <source>
        <dbReference type="PROSITE" id="PS51195"/>
    </source>
</evidence>
<feature type="compositionally biased region" description="Basic residues" evidence="7">
    <location>
        <begin position="483"/>
        <end position="492"/>
    </location>
</feature>
<evidence type="ECO:0000256" key="5">
    <source>
        <dbReference type="ARBA" id="ARBA00038437"/>
    </source>
</evidence>
<dbReference type="Pfam" id="PF00271">
    <property type="entry name" value="Helicase_C"/>
    <property type="match status" value="1"/>
</dbReference>
<feature type="domain" description="Helicase ATP-binding" evidence="8">
    <location>
        <begin position="32"/>
        <end position="204"/>
    </location>
</feature>
<dbReference type="InterPro" id="IPR050079">
    <property type="entry name" value="DEAD_box_RNA_helicase"/>
</dbReference>
<evidence type="ECO:0000256" key="4">
    <source>
        <dbReference type="ARBA" id="ARBA00022840"/>
    </source>
</evidence>
<dbReference type="InterPro" id="IPR001650">
    <property type="entry name" value="Helicase_C-like"/>
</dbReference>
<dbReference type="CDD" id="cd00268">
    <property type="entry name" value="DEADc"/>
    <property type="match status" value="1"/>
</dbReference>
<feature type="region of interest" description="Disordered" evidence="7">
    <location>
        <begin position="408"/>
        <end position="492"/>
    </location>
</feature>
<reference evidence="11" key="1">
    <citation type="journal article" date="2020" name="mSystems">
        <title>Genome- and Community-Level Interaction Insights into Carbon Utilization and Element Cycling Functions of Hydrothermarchaeota in Hydrothermal Sediment.</title>
        <authorList>
            <person name="Zhou Z."/>
            <person name="Liu Y."/>
            <person name="Xu W."/>
            <person name="Pan J."/>
            <person name="Luo Z.H."/>
            <person name="Li M."/>
        </authorList>
    </citation>
    <scope>NUCLEOTIDE SEQUENCE [LARGE SCALE GENOMIC DNA]</scope>
    <source>
        <strain evidence="11">SpSt-381</strain>
    </source>
</reference>
<dbReference type="InterPro" id="IPR014001">
    <property type="entry name" value="Helicase_ATP-bd"/>
</dbReference>
<keyword evidence="2" id="KW-0378">Hydrolase</keyword>
<dbReference type="GO" id="GO:0005524">
    <property type="term" value="F:ATP binding"/>
    <property type="evidence" value="ECO:0007669"/>
    <property type="project" value="UniProtKB-KW"/>
</dbReference>
<comment type="similarity">
    <text evidence="5">Belongs to the DEAD box helicase family.</text>
</comment>
<dbReference type="PANTHER" id="PTHR47959">
    <property type="entry name" value="ATP-DEPENDENT RNA HELICASE RHLE-RELATED"/>
    <property type="match status" value="1"/>
</dbReference>
<evidence type="ECO:0000256" key="7">
    <source>
        <dbReference type="SAM" id="MobiDB-lite"/>
    </source>
</evidence>
<dbReference type="GO" id="GO:0016787">
    <property type="term" value="F:hydrolase activity"/>
    <property type="evidence" value="ECO:0007669"/>
    <property type="project" value="UniProtKB-KW"/>
</dbReference>
<evidence type="ECO:0000259" key="8">
    <source>
        <dbReference type="PROSITE" id="PS51192"/>
    </source>
</evidence>
<dbReference type="InterPro" id="IPR014014">
    <property type="entry name" value="RNA_helicase_DEAD_Q_motif"/>
</dbReference>
<proteinExistence type="inferred from homology"/>
<dbReference type="PANTHER" id="PTHR47959:SF13">
    <property type="entry name" value="ATP-DEPENDENT RNA HELICASE RHLE"/>
    <property type="match status" value="1"/>
</dbReference>
<dbReference type="GO" id="GO:0003724">
    <property type="term" value="F:RNA helicase activity"/>
    <property type="evidence" value="ECO:0007669"/>
    <property type="project" value="InterPro"/>
</dbReference>
<dbReference type="SMART" id="SM00487">
    <property type="entry name" value="DEXDc"/>
    <property type="match status" value="1"/>
</dbReference>
<dbReference type="Pfam" id="PF00270">
    <property type="entry name" value="DEAD"/>
    <property type="match status" value="1"/>
</dbReference>
<gene>
    <name evidence="11" type="ORF">ENR23_14145</name>
</gene>
<feature type="short sequence motif" description="Q motif" evidence="6">
    <location>
        <begin position="1"/>
        <end position="29"/>
    </location>
</feature>
<dbReference type="EMBL" id="DSQF01000030">
    <property type="protein sequence ID" value="HGZ44519.1"/>
    <property type="molecule type" value="Genomic_DNA"/>
</dbReference>